<keyword evidence="2" id="KW-1185">Reference proteome</keyword>
<dbReference type="EMBL" id="QTSX02006469">
    <property type="protein sequence ID" value="KAJ9054081.1"/>
    <property type="molecule type" value="Genomic_DNA"/>
</dbReference>
<evidence type="ECO:0000313" key="2">
    <source>
        <dbReference type="Proteomes" id="UP001165960"/>
    </source>
</evidence>
<proteinExistence type="predicted"/>
<gene>
    <name evidence="1" type="ORF">DSO57_1018340</name>
</gene>
<reference evidence="1" key="1">
    <citation type="submission" date="2022-04" db="EMBL/GenBank/DDBJ databases">
        <title>Genome of the entomopathogenic fungus Entomophthora muscae.</title>
        <authorList>
            <person name="Elya C."/>
            <person name="Lovett B.R."/>
            <person name="Lee E."/>
            <person name="Macias A.M."/>
            <person name="Hajek A.E."/>
            <person name="De Bivort B.L."/>
            <person name="Kasson M.T."/>
            <person name="De Fine Licht H.H."/>
            <person name="Stajich J.E."/>
        </authorList>
    </citation>
    <scope>NUCLEOTIDE SEQUENCE</scope>
    <source>
        <strain evidence="1">Berkeley</strain>
    </source>
</reference>
<accession>A0ACC2RVK1</accession>
<dbReference type="Proteomes" id="UP001165960">
    <property type="component" value="Unassembled WGS sequence"/>
</dbReference>
<name>A0ACC2RVK1_9FUNG</name>
<evidence type="ECO:0000313" key="1">
    <source>
        <dbReference type="EMBL" id="KAJ9054081.1"/>
    </source>
</evidence>
<protein>
    <submittedName>
        <fullName evidence="1">Uncharacterized protein</fullName>
    </submittedName>
</protein>
<comment type="caution">
    <text evidence="1">The sequence shown here is derived from an EMBL/GenBank/DDBJ whole genome shotgun (WGS) entry which is preliminary data.</text>
</comment>
<sequence length="102" mass="11699">MVLSFILIKQQENGRCVCWVMEMSKYLMDIKHIPGKKNVVVNGLSHQGQQEMYLVELLAGSYKTELFAIYCLLTTGEMDVKVAVLRESHHYVIIGEGLYRSM</sequence>
<organism evidence="1 2">
    <name type="scientific">Entomophthora muscae</name>
    <dbReference type="NCBI Taxonomy" id="34485"/>
    <lineage>
        <taxon>Eukaryota</taxon>
        <taxon>Fungi</taxon>
        <taxon>Fungi incertae sedis</taxon>
        <taxon>Zoopagomycota</taxon>
        <taxon>Entomophthoromycotina</taxon>
        <taxon>Entomophthoromycetes</taxon>
        <taxon>Entomophthorales</taxon>
        <taxon>Entomophthoraceae</taxon>
        <taxon>Entomophthora</taxon>
    </lineage>
</organism>